<organism evidence="3 4">
    <name type="scientific">Daphnia magna</name>
    <dbReference type="NCBI Taxonomy" id="35525"/>
    <lineage>
        <taxon>Eukaryota</taxon>
        <taxon>Metazoa</taxon>
        <taxon>Ecdysozoa</taxon>
        <taxon>Arthropoda</taxon>
        <taxon>Crustacea</taxon>
        <taxon>Branchiopoda</taxon>
        <taxon>Diplostraca</taxon>
        <taxon>Cladocera</taxon>
        <taxon>Anomopoda</taxon>
        <taxon>Daphniidae</taxon>
        <taxon>Daphnia</taxon>
    </lineage>
</organism>
<gene>
    <name evidence="3" type="ORF">OUZ56_010071</name>
</gene>
<proteinExistence type="predicted"/>
<keyword evidence="4" id="KW-1185">Reference proteome</keyword>
<dbReference type="Proteomes" id="UP001234178">
    <property type="component" value="Unassembled WGS sequence"/>
</dbReference>
<evidence type="ECO:0000256" key="1">
    <source>
        <dbReference type="SAM" id="MobiDB-lite"/>
    </source>
</evidence>
<accession>A0ABR0AHP7</accession>
<sequence length="227" mass="24877">MCSGVARSGKFWFTNLTVLATAESPTATVWESVYLTVKWLIGYVSVGDVGDPRSKLVCVKKDAQSYQYSRNPEAGSAVTEGAYEQVAACKQNEGSREVRNEGGVNARTGAGDEKQQEVLGVDHDQGSHTRMTEFDDHQSVVVSRRCHSPDSRKDRRTGRLSGSEDGRRRSGIAVAEEEVVRPKFQREGLRPRAFSTPQKAGTVRQRRSGFSVGGSPSQPSLKDPELE</sequence>
<name>A0ABR0AHP7_9CRUS</name>
<feature type="chain" id="PRO_5045789661" evidence="2">
    <location>
        <begin position="23"/>
        <end position="227"/>
    </location>
</feature>
<feature type="signal peptide" evidence="2">
    <location>
        <begin position="1"/>
        <end position="22"/>
    </location>
</feature>
<feature type="compositionally biased region" description="Basic and acidic residues" evidence="1">
    <location>
        <begin position="110"/>
        <end position="138"/>
    </location>
</feature>
<evidence type="ECO:0000256" key="2">
    <source>
        <dbReference type="SAM" id="SignalP"/>
    </source>
</evidence>
<comment type="caution">
    <text evidence="3">The sequence shown here is derived from an EMBL/GenBank/DDBJ whole genome shotgun (WGS) entry which is preliminary data.</text>
</comment>
<protein>
    <submittedName>
        <fullName evidence="3">Uncharacterized protein</fullName>
    </submittedName>
</protein>
<feature type="region of interest" description="Disordered" evidence="1">
    <location>
        <begin position="93"/>
        <end position="227"/>
    </location>
</feature>
<evidence type="ECO:0000313" key="3">
    <source>
        <dbReference type="EMBL" id="KAK4024649.1"/>
    </source>
</evidence>
<reference evidence="3 4" key="1">
    <citation type="journal article" date="2023" name="Nucleic Acids Res.">
        <title>The hologenome of Daphnia magna reveals possible DNA methylation and microbiome-mediated evolution of the host genome.</title>
        <authorList>
            <person name="Chaturvedi A."/>
            <person name="Li X."/>
            <person name="Dhandapani V."/>
            <person name="Marshall H."/>
            <person name="Kissane S."/>
            <person name="Cuenca-Cambronero M."/>
            <person name="Asole G."/>
            <person name="Calvet F."/>
            <person name="Ruiz-Romero M."/>
            <person name="Marangio P."/>
            <person name="Guigo R."/>
            <person name="Rago D."/>
            <person name="Mirbahai L."/>
            <person name="Eastwood N."/>
            <person name="Colbourne J.K."/>
            <person name="Zhou J."/>
            <person name="Mallon E."/>
            <person name="Orsini L."/>
        </authorList>
    </citation>
    <scope>NUCLEOTIDE SEQUENCE [LARGE SCALE GENOMIC DNA]</scope>
    <source>
        <strain evidence="3">LRV0_1</strain>
    </source>
</reference>
<dbReference type="EMBL" id="JAOYFB010000037">
    <property type="protein sequence ID" value="KAK4024649.1"/>
    <property type="molecule type" value="Genomic_DNA"/>
</dbReference>
<evidence type="ECO:0000313" key="4">
    <source>
        <dbReference type="Proteomes" id="UP001234178"/>
    </source>
</evidence>
<feature type="compositionally biased region" description="Basic and acidic residues" evidence="1">
    <location>
        <begin position="178"/>
        <end position="190"/>
    </location>
</feature>
<keyword evidence="2" id="KW-0732">Signal</keyword>